<dbReference type="EMBL" id="CP086136">
    <property type="protein sequence ID" value="UEM08572.1"/>
    <property type="molecule type" value="Genomic_DNA"/>
</dbReference>
<evidence type="ECO:0000313" key="3">
    <source>
        <dbReference type="EMBL" id="UEM08572.1"/>
    </source>
</evidence>
<accession>A0A939M891</accession>
<proteinExistence type="predicted"/>
<dbReference type="GO" id="GO:0006355">
    <property type="term" value="P:regulation of DNA-templated transcription"/>
    <property type="evidence" value="ECO:0007669"/>
    <property type="project" value="InterPro"/>
</dbReference>
<dbReference type="SMART" id="SM00507">
    <property type="entry name" value="HNHc"/>
    <property type="match status" value="1"/>
</dbReference>
<sequence>MYVTETQSKVLSLCRESKRVHEIAKELRVTESTVSYHIGRLIAAGHDIERFKPTACEADWEAIQSELDAGTTLKEIADQYGITKSALQWAAKAGTIAYNPIHSAGMTAAEYATAFGGKITVTAFRRGMVRRLIEENGGAQCKNCGLAEWLGKPLPVELDHADGDTDNNAPSNLRMLCHNCHAQTPTFRGRNIKLKRARLSLSCSSN</sequence>
<evidence type="ECO:0000313" key="2">
    <source>
        <dbReference type="EMBL" id="MBO1864936.1"/>
    </source>
</evidence>
<dbReference type="RefSeq" id="WP_208086908.1">
    <property type="nucleotide sequence ID" value="NZ_CP086136.1"/>
</dbReference>
<dbReference type="GO" id="GO:0003677">
    <property type="term" value="F:DNA binding"/>
    <property type="evidence" value="ECO:0007669"/>
    <property type="project" value="InterPro"/>
</dbReference>
<dbReference type="AlphaFoldDB" id="A0A939M891"/>
<dbReference type="KEGG" id="bban:J4G43_027745"/>
<dbReference type="InterPro" id="IPR036388">
    <property type="entry name" value="WH-like_DNA-bd_sf"/>
</dbReference>
<dbReference type="CDD" id="cd00090">
    <property type="entry name" value="HTH_ARSR"/>
    <property type="match status" value="1"/>
</dbReference>
<dbReference type="Pfam" id="PF14493">
    <property type="entry name" value="HTH_40"/>
    <property type="match status" value="1"/>
</dbReference>
<organism evidence="2">
    <name type="scientific">Bradyrhizobium barranii subsp. barranii</name>
    <dbReference type="NCBI Taxonomy" id="2823807"/>
    <lineage>
        <taxon>Bacteria</taxon>
        <taxon>Pseudomonadati</taxon>
        <taxon>Pseudomonadota</taxon>
        <taxon>Alphaproteobacteria</taxon>
        <taxon>Hyphomicrobiales</taxon>
        <taxon>Nitrobacteraceae</taxon>
        <taxon>Bradyrhizobium</taxon>
        <taxon>Bradyrhizobium barranii</taxon>
    </lineage>
</organism>
<dbReference type="InterPro" id="IPR003615">
    <property type="entry name" value="HNH_nuc"/>
</dbReference>
<dbReference type="InterPro" id="IPR029491">
    <property type="entry name" value="Helicase_HTH"/>
</dbReference>
<dbReference type="InterPro" id="IPR016032">
    <property type="entry name" value="Sig_transdc_resp-reg_C-effctor"/>
</dbReference>
<dbReference type="Proteomes" id="UP000664702">
    <property type="component" value="Chromosome"/>
</dbReference>
<evidence type="ECO:0000313" key="4">
    <source>
        <dbReference type="Proteomes" id="UP000664702"/>
    </source>
</evidence>
<protein>
    <submittedName>
        <fullName evidence="2">Helix-turn-helix domain-containing protein</fullName>
    </submittedName>
</protein>
<dbReference type="InterPro" id="IPR011991">
    <property type="entry name" value="ArsR-like_HTH"/>
</dbReference>
<evidence type="ECO:0000259" key="1">
    <source>
        <dbReference type="SMART" id="SM00507"/>
    </source>
</evidence>
<dbReference type="EMBL" id="JAGEMI010000001">
    <property type="protein sequence ID" value="MBO1864936.1"/>
    <property type="molecule type" value="Genomic_DNA"/>
</dbReference>
<dbReference type="Gene3D" id="1.10.10.10">
    <property type="entry name" value="Winged helix-like DNA-binding domain superfamily/Winged helix DNA-binding domain"/>
    <property type="match status" value="1"/>
</dbReference>
<name>A0A939M891_9BRAD</name>
<reference evidence="2" key="1">
    <citation type="submission" date="2021-03" db="EMBL/GenBank/DDBJ databases">
        <title>Whole Genome Sequence of Bradyrhizobium sp. Strain 144S4.</title>
        <authorList>
            <person name="Bromfield E.S.P."/>
            <person name="Cloutier S."/>
        </authorList>
    </citation>
    <scope>NUCLEOTIDE SEQUENCE [LARGE SCALE GENOMIC DNA]</scope>
    <source>
        <strain evidence="2">144S4</strain>
    </source>
</reference>
<dbReference type="CDD" id="cd00085">
    <property type="entry name" value="HNHc"/>
    <property type="match status" value="1"/>
</dbReference>
<feature type="domain" description="HNH nuclease" evidence="1">
    <location>
        <begin position="128"/>
        <end position="182"/>
    </location>
</feature>
<dbReference type="SUPFAM" id="SSF46894">
    <property type="entry name" value="C-terminal effector domain of the bipartite response regulators"/>
    <property type="match status" value="1"/>
</dbReference>
<gene>
    <name evidence="3" type="ORF">J4G43_027745</name>
    <name evidence="2" type="ORF">J4G43_29735</name>
</gene>
<reference evidence="3 4" key="2">
    <citation type="journal article" date="2022" name="Int. J. Syst. Evol. Microbiol.">
        <title>Strains of Bradyrhizobium barranii sp. nov. associated with legumes native to Canada are symbionts of soybeans and belong to different subspecies (subsp. barranii subsp. nov. and subsp. apii subsp. nov.) and symbiovars (sv. glycinearum and sv. septentrionale).</title>
        <authorList>
            <person name="Bromfield E.S.P."/>
            <person name="Cloutier S."/>
            <person name="Wasai-Hara S."/>
            <person name="Minamisawa K."/>
        </authorList>
    </citation>
    <scope>NUCLEOTIDE SEQUENCE [LARGE SCALE GENOMIC DNA]</scope>
    <source>
        <strain evidence="3 4">144S4</strain>
    </source>
</reference>